<evidence type="ECO:0000313" key="1">
    <source>
        <dbReference type="EMBL" id="AKI96566.1"/>
    </source>
</evidence>
<evidence type="ECO:0000313" key="2">
    <source>
        <dbReference type="Proteomes" id="UP000035159"/>
    </source>
</evidence>
<keyword evidence="2" id="KW-1185">Reference proteome</keyword>
<dbReference type="RefSeq" id="WP_047753701.1">
    <property type="nucleotide sequence ID" value="NZ_CAJUHA010000002.1"/>
</dbReference>
<dbReference type="EMBL" id="CP011232">
    <property type="protein sequence ID" value="AKI96566.1"/>
    <property type="molecule type" value="Genomic_DNA"/>
</dbReference>
<organism evidence="1 2">
    <name type="scientific">Kosmotoga pacifica</name>
    <dbReference type="NCBI Taxonomy" id="1330330"/>
    <lineage>
        <taxon>Bacteria</taxon>
        <taxon>Thermotogati</taxon>
        <taxon>Thermotogota</taxon>
        <taxon>Thermotogae</taxon>
        <taxon>Kosmotogales</taxon>
        <taxon>Kosmotogaceae</taxon>
        <taxon>Kosmotoga</taxon>
    </lineage>
</organism>
<accession>A0A0G2Z918</accession>
<gene>
    <name evidence="1" type="ORF">IX53_00600</name>
</gene>
<dbReference type="KEGG" id="kpf:IX53_00600"/>
<protein>
    <submittedName>
        <fullName evidence="1">Uncharacterized protein</fullName>
    </submittedName>
</protein>
<proteinExistence type="predicted"/>
<dbReference type="PATRIC" id="fig|1330330.3.peg.113"/>
<name>A0A0G2Z918_9BACT</name>
<sequence length="64" mass="7635">MEELSERIEYAQEIYVELLKRGHNLLAEKVQGIIEDLQEDLENEWYIGQYGIWGWLGLSEKSFM</sequence>
<reference evidence="1 2" key="1">
    <citation type="submission" date="2015-04" db="EMBL/GenBank/DDBJ databases">
        <title>Complete Genome Sequence of Kosmotoga pacifica SLHLJ1.</title>
        <authorList>
            <person name="Jiang L.J."/>
            <person name="Shao Z.Z."/>
            <person name="Jebbar M."/>
        </authorList>
    </citation>
    <scope>NUCLEOTIDE SEQUENCE [LARGE SCALE GENOMIC DNA]</scope>
    <source>
        <strain evidence="1 2">SLHLJ1</strain>
    </source>
</reference>
<dbReference type="Proteomes" id="UP000035159">
    <property type="component" value="Chromosome"/>
</dbReference>
<dbReference type="STRING" id="1330330.IX53_00600"/>
<dbReference type="AlphaFoldDB" id="A0A0G2Z918"/>